<dbReference type="PROSITE" id="PS50102">
    <property type="entry name" value="RRM"/>
    <property type="match status" value="2"/>
</dbReference>
<dbReference type="CDD" id="cd06145">
    <property type="entry name" value="REX1_like"/>
    <property type="match status" value="1"/>
</dbReference>
<feature type="domain" description="RRM" evidence="5">
    <location>
        <begin position="519"/>
        <end position="593"/>
    </location>
</feature>
<dbReference type="SMART" id="SM00479">
    <property type="entry name" value="EXOIII"/>
    <property type="match status" value="1"/>
</dbReference>
<gene>
    <name evidence="6" type="primary">REXO5</name>
    <name evidence="6" type="ORF">AOXY_G18040</name>
</gene>
<dbReference type="InterPro" id="IPR012677">
    <property type="entry name" value="Nucleotide-bd_a/b_plait_sf"/>
</dbReference>
<dbReference type="InterPro" id="IPR035979">
    <property type="entry name" value="RBD_domain_sf"/>
</dbReference>
<dbReference type="SUPFAM" id="SSF53098">
    <property type="entry name" value="Ribonuclease H-like"/>
    <property type="match status" value="1"/>
</dbReference>
<dbReference type="InterPro" id="IPR034922">
    <property type="entry name" value="REX1-like_exo"/>
</dbReference>
<accession>A0AAD8D5P2</accession>
<dbReference type="InterPro" id="IPR012337">
    <property type="entry name" value="RNaseH-like_sf"/>
</dbReference>
<dbReference type="Pfam" id="PF00076">
    <property type="entry name" value="RRM_1"/>
    <property type="match status" value="2"/>
</dbReference>
<dbReference type="SMART" id="SM00360">
    <property type="entry name" value="RRM"/>
    <property type="match status" value="2"/>
</dbReference>
<evidence type="ECO:0000259" key="5">
    <source>
        <dbReference type="PROSITE" id="PS50102"/>
    </source>
</evidence>
<reference evidence="6" key="1">
    <citation type="submission" date="2022-02" db="EMBL/GenBank/DDBJ databases">
        <title>Atlantic sturgeon de novo genome assembly.</title>
        <authorList>
            <person name="Stock M."/>
            <person name="Klopp C."/>
            <person name="Guiguen Y."/>
            <person name="Cabau C."/>
            <person name="Parinello H."/>
            <person name="Santidrian Yebra-Pimentel E."/>
            <person name="Kuhl H."/>
            <person name="Dirks R.P."/>
            <person name="Guessner J."/>
            <person name="Wuertz S."/>
            <person name="Du K."/>
            <person name="Schartl M."/>
        </authorList>
    </citation>
    <scope>NUCLEOTIDE SEQUENCE</scope>
    <source>
        <strain evidence="6">STURGEONOMICS-FGT-2020</strain>
        <tissue evidence="6">Whole blood</tissue>
    </source>
</reference>
<organism evidence="6 7">
    <name type="scientific">Acipenser oxyrinchus oxyrinchus</name>
    <dbReference type="NCBI Taxonomy" id="40147"/>
    <lineage>
        <taxon>Eukaryota</taxon>
        <taxon>Metazoa</taxon>
        <taxon>Chordata</taxon>
        <taxon>Craniata</taxon>
        <taxon>Vertebrata</taxon>
        <taxon>Euteleostomi</taxon>
        <taxon>Actinopterygii</taxon>
        <taxon>Chondrostei</taxon>
        <taxon>Acipenseriformes</taxon>
        <taxon>Acipenseridae</taxon>
        <taxon>Acipenser</taxon>
    </lineage>
</organism>
<dbReference type="InterPro" id="IPR047021">
    <property type="entry name" value="REXO1/3/4-like"/>
</dbReference>
<keyword evidence="4" id="KW-0694">RNA-binding</keyword>
<evidence type="ECO:0000256" key="2">
    <source>
        <dbReference type="ARBA" id="ARBA00022801"/>
    </source>
</evidence>
<dbReference type="InterPro" id="IPR000504">
    <property type="entry name" value="RRM_dom"/>
</dbReference>
<dbReference type="AlphaFoldDB" id="A0AAD8D5P2"/>
<dbReference type="GO" id="GO:0005634">
    <property type="term" value="C:nucleus"/>
    <property type="evidence" value="ECO:0007669"/>
    <property type="project" value="TreeGrafter"/>
</dbReference>
<dbReference type="PANTHER" id="PTHR12801">
    <property type="entry name" value="RNA EXONUCLEASE REXO1 / RECO3 FAMILY MEMBER-RELATED"/>
    <property type="match status" value="1"/>
</dbReference>
<evidence type="ECO:0000313" key="7">
    <source>
        <dbReference type="Proteomes" id="UP001230051"/>
    </source>
</evidence>
<dbReference type="SUPFAM" id="SSF54928">
    <property type="entry name" value="RNA-binding domain, RBD"/>
    <property type="match status" value="1"/>
</dbReference>
<proteinExistence type="predicted"/>
<dbReference type="Gene3D" id="3.30.70.330">
    <property type="match status" value="2"/>
</dbReference>
<name>A0AAD8D5P2_ACIOX</name>
<keyword evidence="3 6" id="KW-0269">Exonuclease</keyword>
<dbReference type="GO" id="GO:0003723">
    <property type="term" value="F:RNA binding"/>
    <property type="evidence" value="ECO:0007669"/>
    <property type="project" value="UniProtKB-UniRule"/>
</dbReference>
<dbReference type="GO" id="GO:0004527">
    <property type="term" value="F:exonuclease activity"/>
    <property type="evidence" value="ECO:0007669"/>
    <property type="project" value="UniProtKB-KW"/>
</dbReference>
<dbReference type="InterPro" id="IPR013520">
    <property type="entry name" value="Ribonucl_H"/>
</dbReference>
<feature type="domain" description="RRM" evidence="5">
    <location>
        <begin position="614"/>
        <end position="689"/>
    </location>
</feature>
<dbReference type="PANTHER" id="PTHR12801:SF82">
    <property type="entry name" value="RNA EXONUCLEASE 5"/>
    <property type="match status" value="1"/>
</dbReference>
<keyword evidence="7" id="KW-1185">Reference proteome</keyword>
<dbReference type="FunFam" id="3.30.420.10:FF:000175">
    <property type="entry name" value="RNA exonuclease 5"/>
    <property type="match status" value="1"/>
</dbReference>
<keyword evidence="2" id="KW-0378">Hydrolase</keyword>
<evidence type="ECO:0000256" key="4">
    <source>
        <dbReference type="PROSITE-ProRule" id="PRU00176"/>
    </source>
</evidence>
<protein>
    <submittedName>
        <fullName evidence="6">RNA exonuclease 5-like</fullName>
    </submittedName>
</protein>
<dbReference type="Proteomes" id="UP001230051">
    <property type="component" value="Unassembled WGS sequence"/>
</dbReference>
<evidence type="ECO:0000313" key="6">
    <source>
        <dbReference type="EMBL" id="KAK1163010.1"/>
    </source>
</evidence>
<sequence>MADPARVVCALKRASLSSLEGCEPKSRKLSSTADEIIDESSHHAPHTKGFPRLSVPSCQPLCAISHKQVCELLQFAALGKDRGVKQPSWCRLRHQRRLSGVSVIVLQGVSQLHFYRYYLQLGNIRRRFQLRCSLPPPPPDFLSTVLSARGAASADRTREQPTAQDSLCSSGTVRLHCEPGSDKPGLTSYLLSREDRERYHFPQEGTPGCELYVSTECDGQVTDSSPLLGLDCEMCLTEKGKELTRVSLVDGAGRCIMDELVKPENRILDYLTRFSGITKVLLNPVRTRLQDVQARLKQLLPRDAVLVGHSLDCDLRALQMTHPFVIDSSLLFMREFGLRFKLKFLAEAVLGRQIQCKDREGHDPTEDARAALELAQYFIREGPDQVAQLSLEDLLKKQSDGSKQVNGSSLAGSCKRLNGAGNGIHTPRRSSLLDNLHAAGLSGIHIARKGQEDRIACPKKWPRIKYSCETELLAKASGEIPASFFSVVQCSSFSEYAQSNPSLWGASQRQMQGRLAEMCTVYAGPFPRDFTLKSARRLLRRCGPIRSMKLISGSHKPYVAVEYEVLEAAQLAVEVLNGSELEGSFIKVQRPVTETAVDWDDLFHALERDALNEKLVYVAGLSKSLTQEALLQRFREFGHVESVLLPRDPSGGKHRRYGFIKFQGSLSATAALSSEIVLKRRSLLKCRAVTPFHLHTWSSQLSCRALEHTASQHSPARGCAQQEPPGAQEDEVKELMMRLDRTVERLYSEALPSGTLCVLLLPGESSDDGNLPGLLMAGIKEDSSEVGSIPGLQD</sequence>
<comment type="caution">
    <text evidence="6">The sequence shown here is derived from an EMBL/GenBank/DDBJ whole genome shotgun (WGS) entry which is preliminary data.</text>
</comment>
<dbReference type="Gene3D" id="3.30.420.10">
    <property type="entry name" value="Ribonuclease H-like superfamily/Ribonuclease H"/>
    <property type="match status" value="1"/>
</dbReference>
<evidence type="ECO:0000256" key="3">
    <source>
        <dbReference type="ARBA" id="ARBA00022839"/>
    </source>
</evidence>
<evidence type="ECO:0000256" key="1">
    <source>
        <dbReference type="ARBA" id="ARBA00022722"/>
    </source>
</evidence>
<keyword evidence="1" id="KW-0540">Nuclease</keyword>
<dbReference type="InterPro" id="IPR036397">
    <property type="entry name" value="RNaseH_sf"/>
</dbReference>
<dbReference type="EMBL" id="JAGXEW010000016">
    <property type="protein sequence ID" value="KAK1163010.1"/>
    <property type="molecule type" value="Genomic_DNA"/>
</dbReference>